<dbReference type="PANTHER" id="PTHR33121:SF79">
    <property type="entry name" value="CYCLIC DI-GMP PHOSPHODIESTERASE PDED-RELATED"/>
    <property type="match status" value="1"/>
</dbReference>
<dbReference type="RefSeq" id="WP_161676454.1">
    <property type="nucleotide sequence ID" value="NZ_JAABLP010000003.1"/>
</dbReference>
<dbReference type="Pfam" id="PF00563">
    <property type="entry name" value="EAL"/>
    <property type="match status" value="1"/>
</dbReference>
<dbReference type="InterPro" id="IPR001633">
    <property type="entry name" value="EAL_dom"/>
</dbReference>
<name>A0ABW9ZKM5_9HYPH</name>
<sequence>MGRGTTLLILVCMGVIALSSAAVLVFQLGRPVGEAVSLSLALMCTMIMVQVLLSRARERGQVAEAVDRLEDRLAELDDDVTNLEGRLTGVEHTVPRRTREAIDPLFAEIEVLGTLVKQMAEAMSDIETRLEDQRGLAPPPAMPELAYHPGTAQAYPQMGQPAQPQPAYQPYMPQQQGYAPMSQQPAQPHQHGLASAPMHPSQLHPAQMQPQPGYAPLPPQPMAPAAPASGAPFQQPMAYDVGGATRIEPVLGDQPPQRQEPQADPVMRELIRSALNANRVDLFLQPIVTLPQRRVKYYESLTRLRDAGGQLLEPSVFLPEALRAGFVPRIDNLLLFRSVQVVRRLATRNRDVALFCNIASLSLVDETFFPGFLEFVRANKNFGELLIFEFTQDDVAQMGVVELESLAALAELGFRFSVDQIHDLKMDFRALADRGFRFAKLNADYLIGRRATDHGHIHPADFGDLLGRYGIELIADHVETESQVLELLDADVKMAQGFLFSPPRPVRAEVLQGAPAPAPRKRAAG</sequence>
<gene>
    <name evidence="5" type="ORF">GWI71_12350</name>
</gene>
<keyword evidence="1" id="KW-0175">Coiled coil</keyword>
<evidence type="ECO:0000313" key="5">
    <source>
        <dbReference type="EMBL" id="NBN64477.1"/>
    </source>
</evidence>
<organism evidence="5 6">
    <name type="scientific">Pannonibacter tanglangensis</name>
    <dbReference type="NCBI Taxonomy" id="2750084"/>
    <lineage>
        <taxon>Bacteria</taxon>
        <taxon>Pseudomonadati</taxon>
        <taxon>Pseudomonadota</taxon>
        <taxon>Alphaproteobacteria</taxon>
        <taxon>Hyphomicrobiales</taxon>
        <taxon>Stappiaceae</taxon>
        <taxon>Pannonibacter</taxon>
    </lineage>
</organism>
<dbReference type="CDD" id="cd01948">
    <property type="entry name" value="EAL"/>
    <property type="match status" value="1"/>
</dbReference>
<dbReference type="SMART" id="SM00052">
    <property type="entry name" value="EAL"/>
    <property type="match status" value="1"/>
</dbReference>
<dbReference type="InterPro" id="IPR035919">
    <property type="entry name" value="EAL_sf"/>
</dbReference>
<evidence type="ECO:0000256" key="1">
    <source>
        <dbReference type="SAM" id="Coils"/>
    </source>
</evidence>
<dbReference type="PANTHER" id="PTHR33121">
    <property type="entry name" value="CYCLIC DI-GMP PHOSPHODIESTERASE PDEF"/>
    <property type="match status" value="1"/>
</dbReference>
<feature type="domain" description="EAL" evidence="4">
    <location>
        <begin position="264"/>
        <end position="517"/>
    </location>
</feature>
<evidence type="ECO:0000259" key="4">
    <source>
        <dbReference type="PROSITE" id="PS50883"/>
    </source>
</evidence>
<feature type="compositionally biased region" description="Pro residues" evidence="2">
    <location>
        <begin position="213"/>
        <end position="224"/>
    </location>
</feature>
<dbReference type="SUPFAM" id="SSF141868">
    <property type="entry name" value="EAL domain-like"/>
    <property type="match status" value="1"/>
</dbReference>
<accession>A0ABW9ZKM5</accession>
<dbReference type="InterPro" id="IPR050706">
    <property type="entry name" value="Cyclic-di-GMP_PDE-like"/>
</dbReference>
<dbReference type="EMBL" id="JAABLP010000003">
    <property type="protein sequence ID" value="NBN64477.1"/>
    <property type="molecule type" value="Genomic_DNA"/>
</dbReference>
<keyword evidence="3" id="KW-0472">Membrane</keyword>
<keyword evidence="3" id="KW-0812">Transmembrane</keyword>
<evidence type="ECO:0000256" key="2">
    <source>
        <dbReference type="SAM" id="MobiDB-lite"/>
    </source>
</evidence>
<evidence type="ECO:0000313" key="6">
    <source>
        <dbReference type="Proteomes" id="UP000541347"/>
    </source>
</evidence>
<feature type="region of interest" description="Disordered" evidence="2">
    <location>
        <begin position="152"/>
        <end position="236"/>
    </location>
</feature>
<dbReference type="Proteomes" id="UP000541347">
    <property type="component" value="Unassembled WGS sequence"/>
</dbReference>
<evidence type="ECO:0000256" key="3">
    <source>
        <dbReference type="SAM" id="Phobius"/>
    </source>
</evidence>
<keyword evidence="3" id="KW-1133">Transmembrane helix</keyword>
<dbReference type="PROSITE" id="PS50883">
    <property type="entry name" value="EAL"/>
    <property type="match status" value="1"/>
</dbReference>
<reference evidence="5 6" key="1">
    <citation type="submission" date="2020-01" db="EMBL/GenBank/DDBJ databases">
        <authorList>
            <person name="Peng S.Y."/>
            <person name="Li J."/>
            <person name="Wang M."/>
            <person name="Wang L."/>
            <person name="Wang C.Q."/>
            <person name="Wang J.R."/>
        </authorList>
    </citation>
    <scope>NUCLEOTIDE SEQUENCE [LARGE SCALE GENOMIC DNA]</scope>
    <source>
        <strain evidence="5 6">XCT-34</strain>
    </source>
</reference>
<dbReference type="Gene3D" id="3.20.20.450">
    <property type="entry name" value="EAL domain"/>
    <property type="match status" value="1"/>
</dbReference>
<feature type="transmembrane region" description="Helical" evidence="3">
    <location>
        <begin position="7"/>
        <end position="29"/>
    </location>
</feature>
<feature type="compositionally biased region" description="Low complexity" evidence="2">
    <location>
        <begin position="152"/>
        <end position="181"/>
    </location>
</feature>
<feature type="coiled-coil region" evidence="1">
    <location>
        <begin position="59"/>
        <end position="86"/>
    </location>
</feature>
<feature type="compositionally biased region" description="Low complexity" evidence="2">
    <location>
        <begin position="225"/>
        <end position="236"/>
    </location>
</feature>
<protein>
    <submittedName>
        <fullName evidence="5">EAL domain-containing protein</fullName>
    </submittedName>
</protein>
<proteinExistence type="predicted"/>
<keyword evidence="6" id="KW-1185">Reference proteome</keyword>
<comment type="caution">
    <text evidence="5">The sequence shown here is derived from an EMBL/GenBank/DDBJ whole genome shotgun (WGS) entry which is preliminary data.</text>
</comment>